<dbReference type="AlphaFoldDB" id="A0A195AZ90"/>
<sequence length="78" mass="9092">MQASHHRGNTQFNKKQPQDPRLSVKDAARLILRHILTQCQRLRTENKAQDDVQRRAIPQLRNICERNVPSNNARLKGI</sequence>
<keyword evidence="3" id="KW-1185">Reference proteome</keyword>
<feature type="region of interest" description="Disordered" evidence="1">
    <location>
        <begin position="1"/>
        <end position="22"/>
    </location>
</feature>
<protein>
    <submittedName>
        <fullName evidence="2">Uncharacterized protein</fullName>
    </submittedName>
</protein>
<evidence type="ECO:0000313" key="2">
    <source>
        <dbReference type="EMBL" id="KYM77521.1"/>
    </source>
</evidence>
<accession>A0A195AZ90</accession>
<reference evidence="2 3" key="1">
    <citation type="submission" date="2015-09" db="EMBL/GenBank/DDBJ databases">
        <title>Atta colombica WGS genome.</title>
        <authorList>
            <person name="Nygaard S."/>
            <person name="Hu H."/>
            <person name="Boomsma J."/>
            <person name="Zhang G."/>
        </authorList>
    </citation>
    <scope>NUCLEOTIDE SEQUENCE [LARGE SCALE GENOMIC DNA]</scope>
    <source>
        <strain evidence="2">Treedump-2</strain>
        <tissue evidence="2">Whole body</tissue>
    </source>
</reference>
<evidence type="ECO:0000256" key="1">
    <source>
        <dbReference type="SAM" id="MobiDB-lite"/>
    </source>
</evidence>
<evidence type="ECO:0000313" key="3">
    <source>
        <dbReference type="Proteomes" id="UP000078540"/>
    </source>
</evidence>
<gene>
    <name evidence="2" type="ORF">ALC53_12015</name>
</gene>
<dbReference type="Proteomes" id="UP000078540">
    <property type="component" value="Unassembled WGS sequence"/>
</dbReference>
<name>A0A195AZ90_9HYME</name>
<dbReference type="EMBL" id="KQ976697">
    <property type="protein sequence ID" value="KYM77521.1"/>
    <property type="molecule type" value="Genomic_DNA"/>
</dbReference>
<proteinExistence type="predicted"/>
<organism evidence="2 3">
    <name type="scientific">Atta colombica</name>
    <dbReference type="NCBI Taxonomy" id="520822"/>
    <lineage>
        <taxon>Eukaryota</taxon>
        <taxon>Metazoa</taxon>
        <taxon>Ecdysozoa</taxon>
        <taxon>Arthropoda</taxon>
        <taxon>Hexapoda</taxon>
        <taxon>Insecta</taxon>
        <taxon>Pterygota</taxon>
        <taxon>Neoptera</taxon>
        <taxon>Endopterygota</taxon>
        <taxon>Hymenoptera</taxon>
        <taxon>Apocrita</taxon>
        <taxon>Aculeata</taxon>
        <taxon>Formicoidea</taxon>
        <taxon>Formicidae</taxon>
        <taxon>Myrmicinae</taxon>
        <taxon>Atta</taxon>
    </lineage>
</organism>